<dbReference type="PANTHER" id="PTHR47787">
    <property type="entry name" value="CENTROMERE-BINDING PROTEIN 1"/>
    <property type="match status" value="1"/>
</dbReference>
<accession>A0AA48L349</accession>
<dbReference type="GeneID" id="85494955"/>
<dbReference type="PROSITE" id="PS50888">
    <property type="entry name" value="BHLH"/>
    <property type="match status" value="1"/>
</dbReference>
<dbReference type="GO" id="GO:0003700">
    <property type="term" value="F:DNA-binding transcription factor activity"/>
    <property type="evidence" value="ECO:0007669"/>
    <property type="project" value="TreeGrafter"/>
</dbReference>
<sequence length="261" mass="29075">MSADDRRSPDGSGPPSARASAEPAPDLFPTLLEGGRENTLENLAQHAVELHDAIDPADDISLATFHHDNSFFTASGEARFGMLDDKRDEYEIHALQDETAAAVAAVEATNRRKRRRDEDGVVGPVENGDPIDPIKMKKDSHKEVERRRRENINEGIMEIVSQVPGGSDPKVGKGILLKRASDYLMTLKTKVDQFNVELAAKEREKQEYVNELDRTRIMLEKAEAGSAKWESAWRDAEDRVAQAQFEVAEAKKRVAELEKDA</sequence>
<feature type="coiled-coil region" evidence="1">
    <location>
        <begin position="184"/>
        <end position="260"/>
    </location>
</feature>
<dbReference type="SMART" id="SM00353">
    <property type="entry name" value="HLH"/>
    <property type="match status" value="1"/>
</dbReference>
<dbReference type="Pfam" id="PF00010">
    <property type="entry name" value="HLH"/>
    <property type="match status" value="1"/>
</dbReference>
<dbReference type="PANTHER" id="PTHR47787:SF1">
    <property type="entry name" value="CENTROMERE-BINDING PROTEIN 1"/>
    <property type="match status" value="1"/>
</dbReference>
<dbReference type="RefSeq" id="XP_060456350.1">
    <property type="nucleotide sequence ID" value="XM_060599681.1"/>
</dbReference>
<gene>
    <name evidence="4" type="primary">CBF1</name>
    <name evidence="4" type="ORF">CcaverHIS019_0311550</name>
</gene>
<dbReference type="InterPro" id="IPR011598">
    <property type="entry name" value="bHLH_dom"/>
</dbReference>
<reference evidence="4" key="1">
    <citation type="journal article" date="2023" name="BMC Genomics">
        <title>Chromosome-level genome assemblies of Cutaneotrichosporon spp. (Trichosporonales, Basidiomycota) reveal imbalanced evolution between nucleotide sequences and chromosome synteny.</title>
        <authorList>
            <person name="Kobayashi Y."/>
            <person name="Kayamori A."/>
            <person name="Aoki K."/>
            <person name="Shiwa Y."/>
            <person name="Matsutani M."/>
            <person name="Fujita N."/>
            <person name="Sugita T."/>
            <person name="Iwasaki W."/>
            <person name="Tanaka N."/>
            <person name="Takashima M."/>
        </authorList>
    </citation>
    <scope>NUCLEOTIDE SEQUENCE</scope>
    <source>
        <strain evidence="4">HIS019</strain>
    </source>
</reference>
<feature type="compositionally biased region" description="Low complexity" evidence="2">
    <location>
        <begin position="10"/>
        <end position="25"/>
    </location>
</feature>
<dbReference type="GO" id="GO:0005634">
    <property type="term" value="C:nucleus"/>
    <property type="evidence" value="ECO:0007669"/>
    <property type="project" value="TreeGrafter"/>
</dbReference>
<dbReference type="EMBL" id="AP028214">
    <property type="protein sequence ID" value="BEI91085.1"/>
    <property type="molecule type" value="Genomic_DNA"/>
</dbReference>
<dbReference type="GO" id="GO:0046983">
    <property type="term" value="F:protein dimerization activity"/>
    <property type="evidence" value="ECO:0007669"/>
    <property type="project" value="InterPro"/>
</dbReference>
<feature type="domain" description="BHLH" evidence="3">
    <location>
        <begin position="136"/>
        <end position="187"/>
    </location>
</feature>
<feature type="region of interest" description="Disordered" evidence="2">
    <location>
        <begin position="111"/>
        <end position="146"/>
    </location>
</feature>
<evidence type="ECO:0000256" key="2">
    <source>
        <dbReference type="SAM" id="MobiDB-lite"/>
    </source>
</evidence>
<dbReference type="AlphaFoldDB" id="A0AA48L349"/>
<evidence type="ECO:0000313" key="5">
    <source>
        <dbReference type="Proteomes" id="UP001233271"/>
    </source>
</evidence>
<dbReference type="SUPFAM" id="SSF47459">
    <property type="entry name" value="HLH, helix-loop-helix DNA-binding domain"/>
    <property type="match status" value="1"/>
</dbReference>
<dbReference type="InterPro" id="IPR036638">
    <property type="entry name" value="HLH_DNA-bd_sf"/>
</dbReference>
<keyword evidence="1" id="KW-0175">Coiled coil</keyword>
<protein>
    <recommendedName>
        <fullName evidence="3">BHLH domain-containing protein</fullName>
    </recommendedName>
</protein>
<evidence type="ECO:0000313" key="4">
    <source>
        <dbReference type="EMBL" id="BEI91085.1"/>
    </source>
</evidence>
<feature type="region of interest" description="Disordered" evidence="2">
    <location>
        <begin position="1"/>
        <end position="32"/>
    </location>
</feature>
<dbReference type="Proteomes" id="UP001233271">
    <property type="component" value="Chromosome 3"/>
</dbReference>
<keyword evidence="5" id="KW-1185">Reference proteome</keyword>
<evidence type="ECO:0000259" key="3">
    <source>
        <dbReference type="PROSITE" id="PS50888"/>
    </source>
</evidence>
<proteinExistence type="predicted"/>
<organism evidence="4 5">
    <name type="scientific">Cutaneotrichosporon cavernicola</name>
    <dbReference type="NCBI Taxonomy" id="279322"/>
    <lineage>
        <taxon>Eukaryota</taxon>
        <taxon>Fungi</taxon>
        <taxon>Dikarya</taxon>
        <taxon>Basidiomycota</taxon>
        <taxon>Agaricomycotina</taxon>
        <taxon>Tremellomycetes</taxon>
        <taxon>Trichosporonales</taxon>
        <taxon>Trichosporonaceae</taxon>
        <taxon>Cutaneotrichosporon</taxon>
    </lineage>
</organism>
<feature type="compositionally biased region" description="Basic and acidic residues" evidence="2">
    <location>
        <begin position="132"/>
        <end position="146"/>
    </location>
</feature>
<dbReference type="KEGG" id="ccac:CcaHIS019_0311550"/>
<dbReference type="Gene3D" id="4.10.280.10">
    <property type="entry name" value="Helix-loop-helix DNA-binding domain"/>
    <property type="match status" value="1"/>
</dbReference>
<name>A0AA48L349_9TREE</name>
<evidence type="ECO:0000256" key="1">
    <source>
        <dbReference type="SAM" id="Coils"/>
    </source>
</evidence>